<accession>A0AA45L625</accession>
<feature type="compositionally biased region" description="Low complexity" evidence="1">
    <location>
        <begin position="1"/>
        <end position="13"/>
    </location>
</feature>
<feature type="region of interest" description="Disordered" evidence="1">
    <location>
        <begin position="253"/>
        <end position="278"/>
    </location>
</feature>
<dbReference type="AlphaFoldDB" id="A0AA45L625"/>
<feature type="compositionally biased region" description="Basic and acidic residues" evidence="1">
    <location>
        <begin position="14"/>
        <end position="26"/>
    </location>
</feature>
<dbReference type="Proteomes" id="UP000677152">
    <property type="component" value="Chromosome"/>
</dbReference>
<evidence type="ECO:0000256" key="2">
    <source>
        <dbReference type="SAM" id="Phobius"/>
    </source>
</evidence>
<evidence type="ECO:0000256" key="1">
    <source>
        <dbReference type="SAM" id="MobiDB-lite"/>
    </source>
</evidence>
<protein>
    <submittedName>
        <fullName evidence="3">TIGR03773 family transporter-associated surface protein</fullName>
    </submittedName>
</protein>
<keyword evidence="2" id="KW-0812">Transmembrane</keyword>
<feature type="compositionally biased region" description="Low complexity" evidence="1">
    <location>
        <begin position="262"/>
        <end position="278"/>
    </location>
</feature>
<dbReference type="InterPro" id="IPR022395">
    <property type="entry name" value="CHP03773_ABC_transptr-like"/>
</dbReference>
<keyword evidence="2" id="KW-1133">Transmembrane helix</keyword>
<feature type="transmembrane region" description="Helical" evidence="2">
    <location>
        <begin position="32"/>
        <end position="54"/>
    </location>
</feature>
<sequence length="306" mass="31355">MPAVRGRVRPAGARLREHDAAQREGGRPVSRLIAAATAAAAAAAVAMAAIAPAAQAQAQDGARVVIADGHVDLGPRVVDGKWVVQLRDDSGAEAVWREPGDVVLHVPDSARTVVPDDPAYAFLGTAGSEVWVLPQAQSAGVVWPGWNTQDPSIAGSGGREVDWRLHGVTGPGGFELFLNGNFGKPEVVFSSAKGFPQETGVELGTHAHGNWVFGAPGSYALDVEMAASDGRADRAVLRVHVGGGDPDAAFAVTPPSGEAPTGEENAGGESAGGEQEQTPWPWIGGAAAAVLVIGFLVRRKVVGSRG</sequence>
<evidence type="ECO:0000313" key="4">
    <source>
        <dbReference type="Proteomes" id="UP000677152"/>
    </source>
</evidence>
<feature type="region of interest" description="Disordered" evidence="1">
    <location>
        <begin position="1"/>
        <end position="27"/>
    </location>
</feature>
<dbReference type="NCBIfam" id="TIGR03773">
    <property type="entry name" value="anch_rpt_wall"/>
    <property type="match status" value="1"/>
</dbReference>
<proteinExistence type="predicted"/>
<keyword evidence="2" id="KW-0472">Membrane</keyword>
<name>A0AA45L625_9PSEU</name>
<gene>
    <name evidence="3" type="ORF">KCV87_31530</name>
</gene>
<dbReference type="NCBIfam" id="NF038134">
    <property type="entry name" value="choice_anch_M"/>
    <property type="match status" value="1"/>
</dbReference>
<evidence type="ECO:0000313" key="3">
    <source>
        <dbReference type="EMBL" id="QUF03845.1"/>
    </source>
</evidence>
<feature type="transmembrane region" description="Helical" evidence="2">
    <location>
        <begin position="280"/>
        <end position="297"/>
    </location>
</feature>
<organism evidence="3 4">
    <name type="scientific">Actinosynnema pretiosum subsp. pretiosum</name>
    <dbReference type="NCBI Taxonomy" id="103721"/>
    <lineage>
        <taxon>Bacteria</taxon>
        <taxon>Bacillati</taxon>
        <taxon>Actinomycetota</taxon>
        <taxon>Actinomycetes</taxon>
        <taxon>Pseudonocardiales</taxon>
        <taxon>Pseudonocardiaceae</taxon>
        <taxon>Actinosynnema</taxon>
    </lineage>
</organism>
<reference evidence="3" key="1">
    <citation type="submission" date="2021-04" db="EMBL/GenBank/DDBJ databases">
        <title>Genomic sequence of Actinosynnema pretiosum subsp. pretiosum ATCC 31280 (C-14919).</title>
        <authorList>
            <person name="Bai L."/>
            <person name="Wang X."/>
            <person name="Xiao Y."/>
        </authorList>
    </citation>
    <scope>NUCLEOTIDE SEQUENCE</scope>
    <source>
        <strain evidence="3">ATCC 31280</strain>
    </source>
</reference>
<dbReference type="EMBL" id="CP073249">
    <property type="protein sequence ID" value="QUF03845.1"/>
    <property type="molecule type" value="Genomic_DNA"/>
</dbReference>